<dbReference type="EMBL" id="CANHGI010000004">
    <property type="protein sequence ID" value="CAI5448388.1"/>
    <property type="molecule type" value="Genomic_DNA"/>
</dbReference>
<dbReference type="PROSITE" id="PS51257">
    <property type="entry name" value="PROKAR_LIPOPROTEIN"/>
    <property type="match status" value="1"/>
</dbReference>
<keyword evidence="1" id="KW-1133">Transmembrane helix</keyword>
<keyword evidence="4" id="KW-1185">Reference proteome</keyword>
<proteinExistence type="predicted"/>
<evidence type="ECO:0000256" key="1">
    <source>
        <dbReference type="SAM" id="Phobius"/>
    </source>
</evidence>
<reference evidence="3" key="1">
    <citation type="submission" date="2022-11" db="EMBL/GenBank/DDBJ databases">
        <authorList>
            <person name="Kikuchi T."/>
        </authorList>
    </citation>
    <scope>NUCLEOTIDE SEQUENCE</scope>
    <source>
        <strain evidence="3">PS1010</strain>
    </source>
</reference>
<feature type="transmembrane region" description="Helical" evidence="1">
    <location>
        <begin position="123"/>
        <end position="142"/>
    </location>
</feature>
<gene>
    <name evidence="3" type="ORF">CAMP_LOCUS11025</name>
</gene>
<dbReference type="AlphaFoldDB" id="A0A9P1N2A1"/>
<evidence type="ECO:0000256" key="2">
    <source>
        <dbReference type="SAM" id="SignalP"/>
    </source>
</evidence>
<keyword evidence="2" id="KW-0732">Signal</keyword>
<keyword evidence="1" id="KW-0812">Transmembrane</keyword>
<feature type="chain" id="PRO_5040332975" evidence="2">
    <location>
        <begin position="20"/>
        <end position="166"/>
    </location>
</feature>
<evidence type="ECO:0000313" key="3">
    <source>
        <dbReference type="EMBL" id="CAI5448388.1"/>
    </source>
</evidence>
<feature type="signal peptide" evidence="2">
    <location>
        <begin position="1"/>
        <end position="19"/>
    </location>
</feature>
<organism evidence="3 4">
    <name type="scientific">Caenorhabditis angaria</name>
    <dbReference type="NCBI Taxonomy" id="860376"/>
    <lineage>
        <taxon>Eukaryota</taxon>
        <taxon>Metazoa</taxon>
        <taxon>Ecdysozoa</taxon>
        <taxon>Nematoda</taxon>
        <taxon>Chromadorea</taxon>
        <taxon>Rhabditida</taxon>
        <taxon>Rhabditina</taxon>
        <taxon>Rhabditomorpha</taxon>
        <taxon>Rhabditoidea</taxon>
        <taxon>Rhabditidae</taxon>
        <taxon>Peloderinae</taxon>
        <taxon>Caenorhabditis</taxon>
    </lineage>
</organism>
<protein>
    <submittedName>
        <fullName evidence="3">Uncharacterized protein</fullName>
    </submittedName>
</protein>
<evidence type="ECO:0000313" key="4">
    <source>
        <dbReference type="Proteomes" id="UP001152747"/>
    </source>
</evidence>
<sequence>MIKLSLIAIFVFFCGCVSAETQKAAEGAINWNTKIVQCNKVATSSDGKFSYHCTPHNISCDIPTTIVFIQDNTIINHNFDCFTPIGEKVMCHIQYTPSSTILTPILECEPDNSVNNRDLFNSYFILVLVIFILFVIFWRWFIGGFEDLEDQRESNIELNNIRMESK</sequence>
<accession>A0A9P1N2A1</accession>
<keyword evidence="1" id="KW-0472">Membrane</keyword>
<dbReference type="Proteomes" id="UP001152747">
    <property type="component" value="Unassembled WGS sequence"/>
</dbReference>
<comment type="caution">
    <text evidence="3">The sequence shown here is derived from an EMBL/GenBank/DDBJ whole genome shotgun (WGS) entry which is preliminary data.</text>
</comment>
<name>A0A9P1N2A1_9PELO</name>